<sequence>MTYIIPVLVYGAGYSVYATFRRLRCDKYRDILTIDKEVTVSVEEPNYDLAKKLDKGGLIHPSMFAVNAAAHSYAVIEELSRLHDF</sequence>
<proteinExistence type="predicted"/>
<dbReference type="VEuPathDB" id="VectorBase:HLOH_046667"/>
<name>A0A9J6GGM5_HAELO</name>
<evidence type="ECO:0000313" key="1">
    <source>
        <dbReference type="EMBL" id="KAH9374533.1"/>
    </source>
</evidence>
<dbReference type="OrthoDB" id="7312725at2759"/>
<reference evidence="1 2" key="1">
    <citation type="journal article" date="2020" name="Cell">
        <title>Large-Scale Comparative Analyses of Tick Genomes Elucidate Their Genetic Diversity and Vector Capacities.</title>
        <authorList>
            <consortium name="Tick Genome and Microbiome Consortium (TIGMIC)"/>
            <person name="Jia N."/>
            <person name="Wang J."/>
            <person name="Shi W."/>
            <person name="Du L."/>
            <person name="Sun Y."/>
            <person name="Zhan W."/>
            <person name="Jiang J.F."/>
            <person name="Wang Q."/>
            <person name="Zhang B."/>
            <person name="Ji P."/>
            <person name="Bell-Sakyi L."/>
            <person name="Cui X.M."/>
            <person name="Yuan T.T."/>
            <person name="Jiang B.G."/>
            <person name="Yang W.F."/>
            <person name="Lam T.T."/>
            <person name="Chang Q.C."/>
            <person name="Ding S.J."/>
            <person name="Wang X.J."/>
            <person name="Zhu J.G."/>
            <person name="Ruan X.D."/>
            <person name="Zhao L."/>
            <person name="Wei J.T."/>
            <person name="Ye R.Z."/>
            <person name="Que T.C."/>
            <person name="Du C.H."/>
            <person name="Zhou Y.H."/>
            <person name="Cheng J.X."/>
            <person name="Dai P.F."/>
            <person name="Guo W.B."/>
            <person name="Han X.H."/>
            <person name="Huang E.J."/>
            <person name="Li L.F."/>
            <person name="Wei W."/>
            <person name="Gao Y.C."/>
            <person name="Liu J.Z."/>
            <person name="Shao H.Z."/>
            <person name="Wang X."/>
            <person name="Wang C.C."/>
            <person name="Yang T.C."/>
            <person name="Huo Q.B."/>
            <person name="Li W."/>
            <person name="Chen H.Y."/>
            <person name="Chen S.E."/>
            <person name="Zhou L.G."/>
            <person name="Ni X.B."/>
            <person name="Tian J.H."/>
            <person name="Sheng Y."/>
            <person name="Liu T."/>
            <person name="Pan Y.S."/>
            <person name="Xia L.Y."/>
            <person name="Li J."/>
            <person name="Zhao F."/>
            <person name="Cao W.C."/>
        </authorList>
    </citation>
    <scope>NUCLEOTIDE SEQUENCE [LARGE SCALE GENOMIC DNA]</scope>
    <source>
        <strain evidence="1">HaeL-2018</strain>
    </source>
</reference>
<accession>A0A9J6GGM5</accession>
<dbReference type="Proteomes" id="UP000821853">
    <property type="component" value="Chromosome 4"/>
</dbReference>
<keyword evidence="2" id="KW-1185">Reference proteome</keyword>
<dbReference type="AlphaFoldDB" id="A0A9J6GGM5"/>
<evidence type="ECO:0000313" key="2">
    <source>
        <dbReference type="Proteomes" id="UP000821853"/>
    </source>
</evidence>
<comment type="caution">
    <text evidence="1">The sequence shown here is derived from an EMBL/GenBank/DDBJ whole genome shotgun (WGS) entry which is preliminary data.</text>
</comment>
<dbReference type="EMBL" id="JABSTR010000006">
    <property type="protein sequence ID" value="KAH9374533.1"/>
    <property type="molecule type" value="Genomic_DNA"/>
</dbReference>
<protein>
    <submittedName>
        <fullName evidence="1">Uncharacterized protein</fullName>
    </submittedName>
</protein>
<gene>
    <name evidence="1" type="ORF">HPB48_019051</name>
</gene>
<organism evidence="1 2">
    <name type="scientific">Haemaphysalis longicornis</name>
    <name type="common">Bush tick</name>
    <dbReference type="NCBI Taxonomy" id="44386"/>
    <lineage>
        <taxon>Eukaryota</taxon>
        <taxon>Metazoa</taxon>
        <taxon>Ecdysozoa</taxon>
        <taxon>Arthropoda</taxon>
        <taxon>Chelicerata</taxon>
        <taxon>Arachnida</taxon>
        <taxon>Acari</taxon>
        <taxon>Parasitiformes</taxon>
        <taxon>Ixodida</taxon>
        <taxon>Ixodoidea</taxon>
        <taxon>Ixodidae</taxon>
        <taxon>Haemaphysalinae</taxon>
        <taxon>Haemaphysalis</taxon>
    </lineage>
</organism>